<organism evidence="2 3">
    <name type="scientific">Desmophyllum pertusum</name>
    <dbReference type="NCBI Taxonomy" id="174260"/>
    <lineage>
        <taxon>Eukaryota</taxon>
        <taxon>Metazoa</taxon>
        <taxon>Cnidaria</taxon>
        <taxon>Anthozoa</taxon>
        <taxon>Hexacorallia</taxon>
        <taxon>Scleractinia</taxon>
        <taxon>Caryophylliina</taxon>
        <taxon>Caryophylliidae</taxon>
        <taxon>Desmophyllum</taxon>
    </lineage>
</organism>
<comment type="caution">
    <text evidence="2">The sequence shown here is derived from an EMBL/GenBank/DDBJ whole genome shotgun (WGS) entry which is preliminary data.</text>
</comment>
<keyword evidence="3" id="KW-1185">Reference proteome</keyword>
<accession>A0A9W9ZEZ3</accession>
<reference evidence="2" key="1">
    <citation type="submission" date="2023-01" db="EMBL/GenBank/DDBJ databases">
        <title>Genome assembly of the deep-sea coral Lophelia pertusa.</title>
        <authorList>
            <person name="Herrera S."/>
            <person name="Cordes E."/>
        </authorList>
    </citation>
    <scope>NUCLEOTIDE SEQUENCE</scope>
    <source>
        <strain evidence="2">USNM1676648</strain>
        <tissue evidence="2">Polyp</tissue>
    </source>
</reference>
<dbReference type="EMBL" id="MU826353">
    <property type="protein sequence ID" value="KAJ7380377.1"/>
    <property type="molecule type" value="Genomic_DNA"/>
</dbReference>
<proteinExistence type="predicted"/>
<feature type="region of interest" description="Disordered" evidence="1">
    <location>
        <begin position="59"/>
        <end position="78"/>
    </location>
</feature>
<feature type="compositionally biased region" description="Acidic residues" evidence="1">
    <location>
        <begin position="1"/>
        <end position="13"/>
    </location>
</feature>
<evidence type="ECO:0000256" key="1">
    <source>
        <dbReference type="SAM" id="MobiDB-lite"/>
    </source>
</evidence>
<dbReference type="Proteomes" id="UP001163046">
    <property type="component" value="Unassembled WGS sequence"/>
</dbReference>
<gene>
    <name evidence="2" type="ORF">OS493_008829</name>
</gene>
<evidence type="ECO:0000313" key="3">
    <source>
        <dbReference type="Proteomes" id="UP001163046"/>
    </source>
</evidence>
<evidence type="ECO:0000313" key="2">
    <source>
        <dbReference type="EMBL" id="KAJ7380377.1"/>
    </source>
</evidence>
<feature type="region of interest" description="Disordered" evidence="1">
    <location>
        <begin position="1"/>
        <end position="25"/>
    </location>
</feature>
<sequence>MAAIAEEDVVEQESDPRMPRTRSSRELRWHSIKKRMDDNRMSTEIQLLNVRRLAKLSIQMHDQREGKQKDRRSRSSTFPVIEEKCRDSTRSVRFTLMLR</sequence>
<dbReference type="AlphaFoldDB" id="A0A9W9ZEZ3"/>
<feature type="compositionally biased region" description="Basic and acidic residues" evidence="1">
    <location>
        <begin position="14"/>
        <end position="25"/>
    </location>
</feature>
<name>A0A9W9ZEZ3_9CNID</name>
<protein>
    <submittedName>
        <fullName evidence="2">Uncharacterized protein</fullName>
    </submittedName>
</protein>